<dbReference type="AlphaFoldDB" id="A0A0F9PC22"/>
<proteinExistence type="predicted"/>
<dbReference type="EMBL" id="LAZR01005609">
    <property type="protein sequence ID" value="KKM98535.1"/>
    <property type="molecule type" value="Genomic_DNA"/>
</dbReference>
<comment type="caution">
    <text evidence="1">The sequence shown here is derived from an EMBL/GenBank/DDBJ whole genome shotgun (WGS) entry which is preliminary data.</text>
</comment>
<protein>
    <submittedName>
        <fullName evidence="1">Uncharacterized protein</fullName>
    </submittedName>
</protein>
<evidence type="ECO:0000313" key="1">
    <source>
        <dbReference type="EMBL" id="KKM98535.1"/>
    </source>
</evidence>
<reference evidence="1" key="1">
    <citation type="journal article" date="2015" name="Nature">
        <title>Complex archaea that bridge the gap between prokaryotes and eukaryotes.</title>
        <authorList>
            <person name="Spang A."/>
            <person name="Saw J.H."/>
            <person name="Jorgensen S.L."/>
            <person name="Zaremba-Niedzwiedzka K."/>
            <person name="Martijn J."/>
            <person name="Lind A.E."/>
            <person name="van Eijk R."/>
            <person name="Schleper C."/>
            <person name="Guy L."/>
            <person name="Ettema T.J."/>
        </authorList>
    </citation>
    <scope>NUCLEOTIDE SEQUENCE</scope>
</reference>
<gene>
    <name evidence="1" type="ORF">LCGC14_1156920</name>
</gene>
<organism evidence="1">
    <name type="scientific">marine sediment metagenome</name>
    <dbReference type="NCBI Taxonomy" id="412755"/>
    <lineage>
        <taxon>unclassified sequences</taxon>
        <taxon>metagenomes</taxon>
        <taxon>ecological metagenomes</taxon>
    </lineage>
</organism>
<sequence>MFTKEEQKTFEAMFDDLIPYPCVDTDKEFLNNLGDVVFNMTGNVNLRMKIFNIAEEL</sequence>
<name>A0A0F9PC22_9ZZZZ</name>
<accession>A0A0F9PC22</accession>